<accession>A0A4P7Y9B9</accession>
<dbReference type="InterPro" id="IPR011986">
    <property type="entry name" value="Xdiol_dOase_LigA"/>
</dbReference>
<dbReference type="EMBL" id="CP039631">
    <property type="protein sequence ID" value="QCG67641.1"/>
    <property type="molecule type" value="Genomic_DNA"/>
</dbReference>
<evidence type="ECO:0000259" key="1">
    <source>
        <dbReference type="Pfam" id="PF07746"/>
    </source>
</evidence>
<evidence type="ECO:0000313" key="2">
    <source>
        <dbReference type="EMBL" id="QCG67641.1"/>
    </source>
</evidence>
<organism evidence="2 3">
    <name type="scientific">Pseudomonas veronii</name>
    <dbReference type="NCBI Taxonomy" id="76761"/>
    <lineage>
        <taxon>Bacteria</taxon>
        <taxon>Pseudomonadati</taxon>
        <taxon>Pseudomonadota</taxon>
        <taxon>Gammaproteobacteria</taxon>
        <taxon>Pseudomonadales</taxon>
        <taxon>Pseudomonadaceae</taxon>
        <taxon>Pseudomonas</taxon>
    </lineage>
</organism>
<protein>
    <submittedName>
        <fullName evidence="2">Extradiol ring-cleavage dioxygenase</fullName>
    </submittedName>
</protein>
<dbReference type="GO" id="GO:0051213">
    <property type="term" value="F:dioxygenase activity"/>
    <property type="evidence" value="ECO:0007669"/>
    <property type="project" value="UniProtKB-KW"/>
</dbReference>
<dbReference type="SUPFAM" id="SSF48076">
    <property type="entry name" value="LigA subunit of an aromatic-ring-opening dioxygenase LigAB"/>
    <property type="match status" value="1"/>
</dbReference>
<proteinExistence type="predicted"/>
<name>A0A4P7Y9B9_PSEVE</name>
<dbReference type="Proteomes" id="UP000298274">
    <property type="component" value="Chromosome"/>
</dbReference>
<keyword evidence="2" id="KW-0560">Oxidoreductase</keyword>
<reference evidence="3" key="1">
    <citation type="submission" date="2019-04" db="EMBL/GenBank/DDBJ databases">
        <title>Complete genome sequence of Pseudomonas veronii strain PVy, a versatile degrader capable of using multiple contaminants as sole carbon sources.</title>
        <authorList>
            <person name="Lopez-Echartea E."/>
            <person name="Ridl J."/>
            <person name="Pajer P."/>
            <person name="Strejcek M."/>
            <person name="Suman J."/>
            <person name="Uhlik O."/>
        </authorList>
    </citation>
    <scope>NUCLEOTIDE SEQUENCE [LARGE SCALE GENOMIC DNA]</scope>
    <source>
        <strain evidence="3">Pvy</strain>
    </source>
</reference>
<dbReference type="Gene3D" id="1.10.700.10">
    <property type="entry name" value="Dioxygenase LigAB, LigA subunit"/>
    <property type="match status" value="1"/>
</dbReference>
<dbReference type="RefSeq" id="WP_141123507.1">
    <property type="nucleotide sequence ID" value="NZ_CP039631.3"/>
</dbReference>
<dbReference type="InterPro" id="IPR036622">
    <property type="entry name" value="LigA_sf"/>
</dbReference>
<dbReference type="AlphaFoldDB" id="A0A4P7Y9B9"/>
<sequence length="112" mass="12648">MSRNVMERALWQLCVERVAKERFRQDAVGFLGRFALEEAEVRMIVEFDVAGLQAAGVNPMLTMGFWQELAPDRNMSLYKQRLGATDEHSAGFSAALKGVNRWADSRRLLDAA</sequence>
<feature type="domain" description="Extradiol ring-cleavage dioxygenase LigAB LigA subunit" evidence="1">
    <location>
        <begin position="7"/>
        <end position="63"/>
    </location>
</feature>
<dbReference type="Pfam" id="PF07746">
    <property type="entry name" value="LigA"/>
    <property type="match status" value="1"/>
</dbReference>
<keyword evidence="2" id="KW-0223">Dioxygenase</keyword>
<gene>
    <name evidence="2" type="ORF">E4167_25730</name>
</gene>
<evidence type="ECO:0000313" key="3">
    <source>
        <dbReference type="Proteomes" id="UP000298274"/>
    </source>
</evidence>